<accession>A0A1J4K2G2</accession>
<dbReference type="AlphaFoldDB" id="A0A1J4K2G2"/>
<evidence type="ECO:0000313" key="2">
    <source>
        <dbReference type="Proteomes" id="UP000179807"/>
    </source>
</evidence>
<sequence length="510" mass="59236">MRRAIFDIALQTTWPNIRIWDSLNDSQEGSLYFRYTNAAAALIFIPFHSDHSILDEPEKYESDIFDEPHRIYGDVQVLDLLYYSEFSIIDNPPRICFHDPVKEFGISLNFQNKEEILEAQVKLSRFLTIESPNLPGFFKITRFLPPFGFIPKRQRQISFNSAQALTNEEILNVMILFQQSLKPTTLERPLIDLNDPCLNDKYSLAHKLLTHNLYTISVLESWLLLLNLPKIEEFSTNTQKYLILKAQWEVYTLSQLNRSNETRELISLISKLLLTKAFPKELCNGSDDFIRKFSFSVLMAIGQVDKIYTKPANMSFFIDILMIILLVVYPINQENNHEKNKVKLKNGKIVDRDTAEAITFWLLLRISLSAEHYRLMPLYSKDKTLVTETLTGFINKIIPSINYFLKDFPNFSDIADTICCLFSDILISEECIDLCTAALIYGSIHEFSIFFITVCIVFKFGKILECQDKKSLRWKHLIKECIIAKKINFLISATFSLFESNFSNPSNEYK</sequence>
<name>A0A1J4K2G2_9EUKA</name>
<dbReference type="OrthoDB" id="10573518at2759"/>
<proteinExistence type="predicted"/>
<dbReference type="RefSeq" id="XP_068358769.1">
    <property type="nucleotide sequence ID" value="XM_068504988.1"/>
</dbReference>
<organism evidence="1 2">
    <name type="scientific">Tritrichomonas foetus</name>
    <dbReference type="NCBI Taxonomy" id="1144522"/>
    <lineage>
        <taxon>Eukaryota</taxon>
        <taxon>Metamonada</taxon>
        <taxon>Parabasalia</taxon>
        <taxon>Tritrichomonadida</taxon>
        <taxon>Tritrichomonadidae</taxon>
        <taxon>Tritrichomonas</taxon>
    </lineage>
</organism>
<dbReference type="EMBL" id="MLAK01000750">
    <property type="protein sequence ID" value="OHT05633.1"/>
    <property type="molecule type" value="Genomic_DNA"/>
</dbReference>
<dbReference type="GeneID" id="94839692"/>
<reference evidence="1" key="1">
    <citation type="submission" date="2016-10" db="EMBL/GenBank/DDBJ databases">
        <authorList>
            <person name="Benchimol M."/>
            <person name="Almeida L.G."/>
            <person name="Vasconcelos A.T."/>
            <person name="Perreira-Neves A."/>
            <person name="Rosa I.A."/>
            <person name="Tasca T."/>
            <person name="Bogo M.R."/>
            <person name="de Souza W."/>
        </authorList>
    </citation>
    <scope>NUCLEOTIDE SEQUENCE [LARGE SCALE GENOMIC DNA]</scope>
    <source>
        <strain evidence="1">K</strain>
    </source>
</reference>
<protein>
    <submittedName>
        <fullName evidence="1">Uncharacterized protein</fullName>
    </submittedName>
</protein>
<keyword evidence="2" id="KW-1185">Reference proteome</keyword>
<gene>
    <name evidence="1" type="ORF">TRFO_26510</name>
</gene>
<comment type="caution">
    <text evidence="1">The sequence shown here is derived from an EMBL/GenBank/DDBJ whole genome shotgun (WGS) entry which is preliminary data.</text>
</comment>
<evidence type="ECO:0000313" key="1">
    <source>
        <dbReference type="EMBL" id="OHT05633.1"/>
    </source>
</evidence>
<dbReference type="Proteomes" id="UP000179807">
    <property type="component" value="Unassembled WGS sequence"/>
</dbReference>
<dbReference type="VEuPathDB" id="TrichDB:TRFO_26510"/>